<dbReference type="CDD" id="cd02440">
    <property type="entry name" value="AdoMet_MTases"/>
    <property type="match status" value="1"/>
</dbReference>
<name>A0ABT6N9U2_9FIRM</name>
<protein>
    <submittedName>
        <fullName evidence="2">Class I SAM-dependent methyltransferase</fullName>
        <ecNumber evidence="2">2.1.-.-</ecNumber>
    </submittedName>
</protein>
<dbReference type="Proteomes" id="UP001158045">
    <property type="component" value="Unassembled WGS sequence"/>
</dbReference>
<reference evidence="2 3" key="1">
    <citation type="submission" date="2023-04" db="EMBL/GenBank/DDBJ databases">
        <title>Fusibacter bizertensis strain WBS, isolated from littoral bottom sediments of the Arctic seas - biochemical and genomic analysis.</title>
        <authorList>
            <person name="Brioukhanov A.L."/>
        </authorList>
    </citation>
    <scope>NUCLEOTIDE SEQUENCE [LARGE SCALE GENOMIC DNA]</scope>
    <source>
        <strain evidence="2 3">WBS</strain>
    </source>
</reference>
<dbReference type="Pfam" id="PF13847">
    <property type="entry name" value="Methyltransf_31"/>
    <property type="match status" value="1"/>
</dbReference>
<proteinExistence type="predicted"/>
<dbReference type="EMBL" id="JARYZI010000002">
    <property type="protein sequence ID" value="MDH8677186.1"/>
    <property type="molecule type" value="Genomic_DNA"/>
</dbReference>
<dbReference type="InterPro" id="IPR025714">
    <property type="entry name" value="Methyltranfer_dom"/>
</dbReference>
<sequence length="210" mass="23901">MTQEKKHDEVYKILKESGAEGWGGTTGQSRQSSWSKILKEVFDKIKLSGNKVLELGAGAGDASIILAQQGFEVTGVEFSKTAVKWAKEKAENLNLKIRFLYSDVTDNELLVGEVFDFILDGNCLHCLFGDQRVQFYENVKRLLATGGYLYISSVIKKHQDDMPTRVGPLDRYFITQEELKDEIEKTGMNLMDYWVYERENHSHFCGIISN</sequence>
<dbReference type="RefSeq" id="WP_281093000.1">
    <property type="nucleotide sequence ID" value="NZ_JARYZI010000002.1"/>
</dbReference>
<dbReference type="GO" id="GO:0008168">
    <property type="term" value="F:methyltransferase activity"/>
    <property type="evidence" value="ECO:0007669"/>
    <property type="project" value="UniProtKB-KW"/>
</dbReference>
<organism evidence="2 3">
    <name type="scientific">Fusibacter bizertensis</name>
    <dbReference type="NCBI Taxonomy" id="1488331"/>
    <lineage>
        <taxon>Bacteria</taxon>
        <taxon>Bacillati</taxon>
        <taxon>Bacillota</taxon>
        <taxon>Clostridia</taxon>
        <taxon>Eubacteriales</taxon>
        <taxon>Eubacteriales Family XII. Incertae Sedis</taxon>
        <taxon>Fusibacter</taxon>
    </lineage>
</organism>
<dbReference type="SUPFAM" id="SSF53335">
    <property type="entry name" value="S-adenosyl-L-methionine-dependent methyltransferases"/>
    <property type="match status" value="1"/>
</dbReference>
<evidence type="ECO:0000313" key="2">
    <source>
        <dbReference type="EMBL" id="MDH8677186.1"/>
    </source>
</evidence>
<keyword evidence="2" id="KW-0489">Methyltransferase</keyword>
<feature type="domain" description="Methyltransferase" evidence="1">
    <location>
        <begin position="48"/>
        <end position="184"/>
    </location>
</feature>
<dbReference type="PANTHER" id="PTHR43861">
    <property type="entry name" value="TRANS-ACONITATE 2-METHYLTRANSFERASE-RELATED"/>
    <property type="match status" value="1"/>
</dbReference>
<keyword evidence="2" id="KW-0808">Transferase</keyword>
<dbReference type="EC" id="2.1.-.-" evidence="2"/>
<evidence type="ECO:0000259" key="1">
    <source>
        <dbReference type="Pfam" id="PF13847"/>
    </source>
</evidence>
<dbReference type="Gene3D" id="3.40.50.150">
    <property type="entry name" value="Vaccinia Virus protein VP39"/>
    <property type="match status" value="1"/>
</dbReference>
<dbReference type="InterPro" id="IPR029063">
    <property type="entry name" value="SAM-dependent_MTases_sf"/>
</dbReference>
<dbReference type="PANTHER" id="PTHR43861:SF1">
    <property type="entry name" value="TRANS-ACONITATE 2-METHYLTRANSFERASE"/>
    <property type="match status" value="1"/>
</dbReference>
<gene>
    <name evidence="2" type="ORF">QE109_03445</name>
</gene>
<evidence type="ECO:0000313" key="3">
    <source>
        <dbReference type="Proteomes" id="UP001158045"/>
    </source>
</evidence>
<keyword evidence="3" id="KW-1185">Reference proteome</keyword>
<accession>A0ABT6N9U2</accession>
<comment type="caution">
    <text evidence="2">The sequence shown here is derived from an EMBL/GenBank/DDBJ whole genome shotgun (WGS) entry which is preliminary data.</text>
</comment>
<dbReference type="GO" id="GO:0032259">
    <property type="term" value="P:methylation"/>
    <property type="evidence" value="ECO:0007669"/>
    <property type="project" value="UniProtKB-KW"/>
</dbReference>